<feature type="region of interest" description="Disordered" evidence="3">
    <location>
        <begin position="611"/>
        <end position="635"/>
    </location>
</feature>
<feature type="compositionally biased region" description="Basic residues" evidence="3">
    <location>
        <begin position="2479"/>
        <end position="2489"/>
    </location>
</feature>
<feature type="region of interest" description="Disordered" evidence="3">
    <location>
        <begin position="1316"/>
        <end position="1386"/>
    </location>
</feature>
<feature type="compositionally biased region" description="Basic and acidic residues" evidence="3">
    <location>
        <begin position="392"/>
        <end position="404"/>
    </location>
</feature>
<feature type="compositionally biased region" description="Basic and acidic residues" evidence="3">
    <location>
        <begin position="7"/>
        <end position="26"/>
    </location>
</feature>
<feature type="region of interest" description="Disordered" evidence="3">
    <location>
        <begin position="2118"/>
        <end position="2145"/>
    </location>
</feature>
<feature type="compositionally biased region" description="Basic and acidic residues" evidence="3">
    <location>
        <begin position="462"/>
        <end position="477"/>
    </location>
</feature>
<sequence>MVINIEKSNETTADEKIAEQDTRDETANIPDLTGCNKTEIETSNGSSEPTKRGAVNSKKRGKISTFMRGIKNRISKVIGGQKSTKTKQKMVSKKDAKRSTRLSQVNFGNDVAVDNTVIAASLSTSLPCNNSKLNQSLLNEETAQLSLNGIMEDTTSSGQFESEPKPTRNSGRTFPIASEKTDIVDSSADEASFVAPSEPVKRRSRRSRAQISSIPVENSESDLSSLDNSDSDASKVDVLPDSTGDSMEVIERRTLRRVRANSKVSDTVDTTVGIVKSQSALPEKDKTLESFASSSPIGRTSINDNFKLIRKPNDTSDINNSIQDVQNADDYNYAPKSAETVQTKSIRNSTEHAMSEPDSDNSTCSATLDNEEPFIVPIVPIQTRFNKRGRKSKDLNRGGNDADHVSISGSDEPVSVVNDILINMTDKMEASTNRKPSTTTAELLQVRLPKRSDRKGKAAKSPIEHDETQNEFADRNKNGQVGDQSVGTAQKPHDEVPVKDENKIMDSLSVGNAAQQDILPKRTRKSLRASDVDSCTYDSCESLNSKTEVRKTTDDGADIGSEREADASTEPCPKRSNRKTKLIKTSGVESSVTESCESLNEISSVQTNTFTDQSQKVLSKRTSPNVKQTSDNKDNVSNSCKSLNYIGLTKDIGNISETHIPDVLMKLPKRGNRKSKLSETSDVESNILDSCRPLNNSDMDITTKDDKNIFNVEKSEAIIEPLQTTLTKRSSGKFTALQTSDLKIDGGKTNENEEIALVETSDASIKIQQVTLPKRGSRKIKLSKSSDIGLGMSEKLESLLNVTDEVNNEAEVSKVNSHTPEKIILRISKTDVGANKTQDKASRSDITKSSISDSVKLHSDVSDLAPPGQDILNSEKNSEEPFVLPLKPVKIKVSRRKGKCRRRTKVSLTKAPNESEGDVDPNISDNVDSFSDISASDQSDIEYMNGPMKTTQRISRSTSGSKLFPEKVQSDASDSCETSDFEKSDENSLAAPPIKTTTKKRRDKMSLNSKCTKASTSSVECLALDVSDNVPEHLDDLSNEKNDAVEPIQWRYVDDTKSDVVDTGDLHLLEKGRVLKRSSKARKTKVPNNPSTTQNVDAISNINNIDREVQDDQKYESDSEKPVSSTPQSEKRITTRRRAKIPENVCDDLESINTSIIELSNEEITEKSVNDSPTESLSCMPKTELSDSGAESIRRKLPQRRAKESKPTQDLNTSLSSSNDESTTIESDISNRIESSNDMSNNQTLNPNNSSDVSCEASFVTPTRRSKRSKISENSIDTDRSLNECSDKETQNFDAKIDQPTLEDVELHRQNLIATMSKSSSSLDTSLELSTTEGQENDKSKEIQEKETALEDAGLDTKIIENSESDNEQHKRKSSRSSNRSKTLDISDELTDKKDLAFHEDSKNVEKIDSAIDDAEASVIDSTVASNGQTTKATSIVIDQTFIAPIEPIQRKPSRKGRRVRSVNKQNVIDSSASEDNESSEDNSLKNGESLPKRRSTRTKEQAAQNLNVKTSESESSEDSRDMISRNDMSDSTSSLDNCGTENFVNKPDPKIDSEILLSDFLDQRVTRKMKKFINGSYDSTEPQQIKNEDLIEKSDSSELAQNISPDNSFLDTAIAGKTVENKGTKLMEKIDTRDTMTETQKPKRANVPQRKCKFNIPAVDVSKSESVTELGTPEKYIDLRNPSDILHQLIENKLDQLQKTNDTVDITKQMEHNDNLEVEKKNNVISKRRGKPKTVKKTQKLKTCPDIKVSENGSIQNIPNLTKKTPGDVFDQLKQSNDTILLAKNKVFDAPEGRVEKSLDDVSHLEASFSEPEDPPSRDIESNVSESNENFEAYEDKRDTERKNEKAKLKPESNVRRSRSAPMKKAKKFTESRFRSKSPKKCHKSMDDQTIEDAITDDSGIEKSIDNSVTELDNDVFERPRNLRKKPHISYVEPDIMHTPRREDSDVISIFDLYDMKRFTTFNRDVSAKKQVDSMKKSLTTKKADLTADVNEVFTNPLISTLEPPDLKDDGQKLSYLGGPLVDDITQTKNLPMKDIDYFSEEQTTLKTTNEEPIRIVINKQKTRRKSRSFKKTDLKGPNDLYEDFALVIKKPKKGVTPIIRFSPADTFLKDTDTSDVKLPGTEGEQNLLEPENNLSTLDGSNEDNTADVSVEEMDMELDEIPIPPKIIETEKLAQPSQIDEINNGTKNLSKKNTKCKRPNKNKNKMNTAIPYEGFKLSEAGNSDNVFFEPNTDIENKKIVGSFVPKFKEMEIPDVLRFGAENVASVAPKELETRSRRSKRLDPIVDPNIQKTEAINKSGEVDVKNIRRKGKTTEKNFALSNRDVLDEKLAVVEKELDSTIDAVLQATNVFGNEFENTLDVLDKIIPDADINETKVKNGKSNRKSGKTGYTLDGVNIENNVSEQNVRSNLRSMRNKKSEEIISVLTTTIEQNPNNSDIPTKETKSRDESGRANSSEYENMVDIFENELMRGIQIDQHTEKRKTRSKRGNKKSEKEMETTIHNVLEATSVFDNALGNLIDDIEHQIIPELKESAKIDSVVDIKFTKEQSKGRELEDTVILADDKLQLDQGIDPVIDDDTDDDLDDEFVDVMKSESTPKTKKWKNYDGEVEGGSKESTQEAFQATDIESECTGEVNRDIPEVEAGINVPETTYLDPTSVIDSSTDIGIEKEIVGKRILRGRFKRTSKKSKQVVEALGITDEDKFIEPKPKSKSINKVASSVTNDLTLHNVSSDKEKGKTKDVDSIYAFSESEDLEIEKPAELPLRLPRKCNITTAPERPNVVDQKSQKVATENKELPSENTKDITSLEEKIRWAIKKSLIEQSEPEKIDNENAFNKKSDLCHVIELNKISLNTGLSVQHTIPQPSDIDHECIPNIMDISKSYNEVEVRSGNRRARNAKNKKTKRSVNSQSVPVETGINHRDGDQAYTKEDISGNIDGENLNEEDAAKDNDKKSEVQPRDFFNTSERSNLDSSLVDDISINNIDEDFLNKIESSEDILDEIYNEIDKNDTSNEKGNSVSGKTEKLIGVSCLKIGEVKEIGDVSNKVVANKIAADTVEKDIGVSRYNASKNTRGRVSKKRGGKSKIIGDENSDNIESRNAISANTGSDKILGHVTQEPSQNEIKVMAALEDNKKSLKDGGIISAIHHSDQKTDKPNDVFDISTGVEQHLLADNSDKYIVDGIFNTPDREKVILEEIDREIEESKATRATKKGKKSEFMFPEIDPSELPQMKEQTDKIVESVLDQIDKDACILAEIDKEIDESKNANVKTKKITKRKNRKSGSSLANDTSLINNHMSQEKPVEASLIENGSQSMIETPVEPDLNEKPVDKNAPSKKRSHSEIFETEPEIEPHEESLRKRSVRTAKVKALEHIHDDALAELTDSEINRQTGRKKVDEDTTAGVKNTKKQAKNKLLPVIDPLSFPKDILQEKAPLLADLVADLAGLEELRNSIERELRAENDLEEVEEPKQLDEENLELRRSRRNSRKVASYNENELDPILDALENKNSTKKKETVVKENKANKDTEKRLNSDALFSMLKASTTDETLDPKPQNSFLNNLEDNSRELNDQSFDNVFDNLIEKSTLLIKANANRNSEKQKDPDKIYEFTDSPETESLPIVEDCMTNKSKRPSQCITPSIKIPSDENESISLEPPVEVTDKVKTSEKNSDNYCEICNKSFVRVESLVKHKRTITHIQKLSEIEAREASEKQRAGETQQDAEVDHAPVADDTPNIDTAEKESLVEPVSASYSDSMKLDDSVSRELQKPFLEGNEKFVDIIMKSSAEIEPKYKRYKSLGERKSFESESSVPADSISEPYLISKTSILEKQISLLENIIENRTGVSYVDDISVTSTNSEMRATSTVDAIKTVNDSERGSKRTCDDSFLKPAQYEEISEDSANLRNYEEQKLRKTLNRDEELFLECCSLLKSGSEVSKSRHAAWSKDKSVPHKPPFEEANESSNGNSRIATPLGSSYDDDASDSNTISSNWGLRNETTKDLKRDGDKSKILGFRINEEEREALNRENEISKPLNITPSENAKPDELLDAKKFVTKGARKVFEGLKVSIPTEELNMEEVLSTGQKCKKGDDVEKMEDVPKKASRKSKPVKKAQVGSNLMFKVNKKKGSPNTNIVIQSEEPETNLDVYDFEETQDNTEVFTKPDFKAFKSVKPTDLQEPIAEPTDQESDTDSRDYLDTFTVERDSSVSSLASSVVKKPKAQENITKKKCMIMGRIFKNAAKSKVEDIDEDIRAIPPIDNDELIENYVASCKRVIRNESKPKLSESEINLLFDQLLEDKIESKEGEQAEPEAASKPAPPTAPPVKPKQESKEVNKKLETKKKPSKMKGKKRARTQSDSTDDEFKITNTSKRSYKKTAKEEDSCINLELELKECIGVASRKSQRKCTSGKQNVLVEYWSSDESQFEAMLESQKITTKTIADTEPPQTMPEPEEKPIVENKPDPVIEQQPAGEKPPKERKVQSKKTVTAKKKKQRPKGAAIRDEVTKEAMEGSAAQTNRRKRAATNPLYHWSSSSEDESQDLIEVKPIRDEPEDDEDRPIQHGWIVGDSPKKLVTMLAQAKGKKTDTDTVKEQGKKRTASSAVS</sequence>
<reference evidence="5" key="1">
    <citation type="submission" date="2022-03" db="EMBL/GenBank/DDBJ databases">
        <authorList>
            <person name="Sayadi A."/>
        </authorList>
    </citation>
    <scope>NUCLEOTIDE SEQUENCE</scope>
</reference>
<feature type="compositionally biased region" description="Polar residues" evidence="3">
    <location>
        <begin position="951"/>
        <end position="961"/>
    </location>
</feature>
<feature type="compositionally biased region" description="Basic residues" evidence="3">
    <location>
        <begin position="1857"/>
        <end position="1868"/>
    </location>
</feature>
<feature type="region of interest" description="Disordered" evidence="3">
    <location>
        <begin position="1164"/>
        <end position="1297"/>
    </location>
</feature>
<feature type="compositionally biased region" description="Basic and acidic residues" evidence="3">
    <location>
        <begin position="1835"/>
        <end position="1856"/>
    </location>
</feature>
<dbReference type="OrthoDB" id="6382392at2759"/>
<feature type="region of interest" description="Disordered" evidence="3">
    <location>
        <begin position="951"/>
        <end position="1003"/>
    </location>
</feature>
<name>A0A9P0JJE9_ACAOB</name>
<feature type="compositionally biased region" description="Basic and acidic residues" evidence="3">
    <location>
        <begin position="3695"/>
        <end position="3704"/>
    </location>
</feature>
<feature type="compositionally biased region" description="Basic and acidic residues" evidence="3">
    <location>
        <begin position="1111"/>
        <end position="1121"/>
    </location>
</feature>
<feature type="region of interest" description="Disordered" evidence="3">
    <location>
        <begin position="3927"/>
        <end position="3979"/>
    </location>
</feature>
<feature type="compositionally biased region" description="Polar residues" evidence="3">
    <location>
        <begin position="2426"/>
        <end position="2438"/>
    </location>
</feature>
<feature type="region of interest" description="Disordered" evidence="3">
    <location>
        <begin position="2885"/>
        <end position="2964"/>
    </location>
</feature>
<feature type="compositionally biased region" description="Basic and acidic residues" evidence="3">
    <location>
        <begin position="4565"/>
        <end position="4577"/>
    </location>
</feature>
<feature type="compositionally biased region" description="Basic residues" evidence="3">
    <location>
        <begin position="4087"/>
        <end position="4096"/>
    </location>
</feature>
<feature type="compositionally biased region" description="Polar residues" evidence="3">
    <location>
        <begin position="3970"/>
        <end position="3979"/>
    </location>
</feature>
<evidence type="ECO:0000259" key="4">
    <source>
        <dbReference type="PROSITE" id="PS50157"/>
    </source>
</evidence>
<keyword evidence="6" id="KW-1185">Reference proteome</keyword>
<feature type="compositionally biased region" description="Basic and acidic residues" evidence="3">
    <location>
        <begin position="1277"/>
        <end position="1297"/>
    </location>
</feature>
<feature type="compositionally biased region" description="Basic and acidic residues" evidence="3">
    <location>
        <begin position="1518"/>
        <end position="1529"/>
    </location>
</feature>
<accession>A0A9P0JJE9</accession>
<feature type="compositionally biased region" description="Basic residues" evidence="3">
    <location>
        <begin position="4469"/>
        <end position="4478"/>
    </location>
</feature>
<feature type="region of interest" description="Disordered" evidence="3">
    <location>
        <begin position="2183"/>
        <end position="2208"/>
    </location>
</feature>
<dbReference type="EMBL" id="CAKOFQ010006653">
    <property type="protein sequence ID" value="CAH1954133.1"/>
    <property type="molecule type" value="Genomic_DNA"/>
</dbReference>
<dbReference type="PROSITE" id="PS50157">
    <property type="entry name" value="ZINC_FINGER_C2H2_2"/>
    <property type="match status" value="1"/>
</dbReference>
<feature type="compositionally biased region" description="Polar residues" evidence="3">
    <location>
        <begin position="1502"/>
        <end position="1511"/>
    </location>
</feature>
<evidence type="ECO:0000256" key="3">
    <source>
        <dbReference type="SAM" id="MobiDB-lite"/>
    </source>
</evidence>
<feature type="region of interest" description="Disordered" evidence="3">
    <location>
        <begin position="2472"/>
        <end position="2496"/>
    </location>
</feature>
<feature type="region of interest" description="Disordered" evidence="3">
    <location>
        <begin position="4561"/>
        <end position="4586"/>
    </location>
</feature>
<feature type="compositionally biased region" description="Basic and acidic residues" evidence="3">
    <location>
        <begin position="2942"/>
        <end position="2955"/>
    </location>
</feature>
<evidence type="ECO:0000256" key="2">
    <source>
        <dbReference type="SAM" id="Coils"/>
    </source>
</evidence>
<feature type="compositionally biased region" description="Polar residues" evidence="3">
    <location>
        <begin position="430"/>
        <end position="442"/>
    </location>
</feature>
<feature type="region of interest" description="Disordered" evidence="3">
    <location>
        <begin position="3312"/>
        <end position="3353"/>
    </location>
</feature>
<feature type="region of interest" description="Disordered" evidence="3">
    <location>
        <begin position="4418"/>
        <end position="4549"/>
    </location>
</feature>
<feature type="compositionally biased region" description="Polar residues" evidence="3">
    <location>
        <begin position="3276"/>
        <end position="3289"/>
    </location>
</feature>
<feature type="region of interest" description="Disordered" evidence="3">
    <location>
        <begin position="4158"/>
        <end position="4177"/>
    </location>
</feature>
<feature type="region of interest" description="Disordered" evidence="3">
    <location>
        <begin position="385"/>
        <end position="411"/>
    </location>
</feature>
<dbReference type="PROSITE" id="PS00028">
    <property type="entry name" value="ZINC_FINGER_C2H2_1"/>
    <property type="match status" value="1"/>
</dbReference>
<feature type="compositionally biased region" description="Basic and acidic residues" evidence="3">
    <location>
        <begin position="2789"/>
        <end position="2799"/>
    </location>
</feature>
<organism evidence="5 6">
    <name type="scientific">Acanthoscelides obtectus</name>
    <name type="common">Bean weevil</name>
    <name type="synonym">Bruchus obtectus</name>
    <dbReference type="NCBI Taxonomy" id="200917"/>
    <lineage>
        <taxon>Eukaryota</taxon>
        <taxon>Metazoa</taxon>
        <taxon>Ecdysozoa</taxon>
        <taxon>Arthropoda</taxon>
        <taxon>Hexapoda</taxon>
        <taxon>Insecta</taxon>
        <taxon>Pterygota</taxon>
        <taxon>Neoptera</taxon>
        <taxon>Endopterygota</taxon>
        <taxon>Coleoptera</taxon>
        <taxon>Polyphaga</taxon>
        <taxon>Cucujiformia</taxon>
        <taxon>Chrysomeloidea</taxon>
        <taxon>Chrysomelidae</taxon>
        <taxon>Bruchinae</taxon>
        <taxon>Bruchini</taxon>
        <taxon>Acanthoscelides</taxon>
    </lineage>
</organism>
<feature type="region of interest" description="Disordered" evidence="3">
    <location>
        <begin position="1111"/>
        <end position="1139"/>
    </location>
</feature>
<keyword evidence="2" id="KW-0175">Coiled coil</keyword>
<feature type="compositionally biased region" description="Basic residues" evidence="3">
    <location>
        <begin position="448"/>
        <end position="458"/>
    </location>
</feature>
<dbReference type="GO" id="GO:0008270">
    <property type="term" value="F:zinc ion binding"/>
    <property type="evidence" value="ECO:0007669"/>
    <property type="project" value="UniProtKB-KW"/>
</dbReference>
<keyword evidence="1" id="KW-0863">Zinc-finger</keyword>
<feature type="compositionally biased region" description="Polar residues" evidence="3">
    <location>
        <begin position="478"/>
        <end position="488"/>
    </location>
</feature>
<feature type="compositionally biased region" description="Basic residues" evidence="3">
    <location>
        <begin position="2190"/>
        <end position="2205"/>
    </location>
</feature>
<feature type="region of interest" description="Disordered" evidence="3">
    <location>
        <begin position="4287"/>
        <end position="4365"/>
    </location>
</feature>
<feature type="compositionally biased region" description="Basic and acidic residues" evidence="3">
    <location>
        <begin position="4434"/>
        <end position="4446"/>
    </location>
</feature>
<feature type="region of interest" description="Disordered" evidence="3">
    <location>
        <begin position="154"/>
        <end position="242"/>
    </location>
</feature>
<feature type="compositionally biased region" description="Basic and acidic residues" evidence="3">
    <location>
        <begin position="548"/>
        <end position="566"/>
    </location>
</feature>
<feature type="region of interest" description="Disordered" evidence="3">
    <location>
        <begin position="548"/>
        <end position="587"/>
    </location>
</feature>
<feature type="coiled-coil region" evidence="2">
    <location>
        <begin position="3429"/>
        <end position="3459"/>
    </location>
</feature>
<feature type="region of interest" description="Disordered" evidence="3">
    <location>
        <begin position="3266"/>
        <end position="3289"/>
    </location>
</feature>
<feature type="compositionally biased region" description="Basic and acidic residues" evidence="3">
    <location>
        <begin position="491"/>
        <end position="504"/>
    </location>
</feature>
<feature type="region of interest" description="Disordered" evidence="3">
    <location>
        <begin position="3066"/>
        <end position="3087"/>
    </location>
</feature>
<feature type="region of interest" description="Disordered" evidence="3">
    <location>
        <begin position="4076"/>
        <end position="4098"/>
    </location>
</feature>
<feature type="compositionally biased region" description="Basic residues" evidence="3">
    <location>
        <begin position="4326"/>
        <end position="4337"/>
    </location>
</feature>
<protein>
    <recommendedName>
        <fullName evidence="4">C2H2-type domain-containing protein</fullName>
    </recommendedName>
</protein>
<feature type="region of interest" description="Disordered" evidence="3">
    <location>
        <begin position="1807"/>
        <end position="1888"/>
    </location>
</feature>
<feature type="region of interest" description="Disordered" evidence="3">
    <location>
        <begin position="1"/>
        <end position="60"/>
    </location>
</feature>
<feature type="region of interest" description="Disordered" evidence="3">
    <location>
        <begin position="2426"/>
        <end position="2457"/>
    </location>
</feature>
<feature type="region of interest" description="Disordered" evidence="3">
    <location>
        <begin position="348"/>
        <end position="367"/>
    </location>
</feature>
<feature type="region of interest" description="Disordered" evidence="3">
    <location>
        <begin position="427"/>
        <end position="531"/>
    </location>
</feature>
<feature type="domain" description="C2H2-type" evidence="4">
    <location>
        <begin position="3662"/>
        <end position="3691"/>
    </location>
</feature>
<keyword evidence="1" id="KW-0862">Zinc</keyword>
<feature type="compositionally biased region" description="Low complexity" evidence="3">
    <location>
        <begin position="217"/>
        <end position="228"/>
    </location>
</feature>
<feature type="compositionally biased region" description="Pro residues" evidence="3">
    <location>
        <begin position="4300"/>
        <end position="4309"/>
    </location>
</feature>
<feature type="compositionally biased region" description="Basic and acidic residues" evidence="3">
    <location>
        <begin position="2439"/>
        <end position="2450"/>
    </location>
</feature>
<feature type="compositionally biased region" description="Basic and acidic residues" evidence="3">
    <location>
        <begin position="4482"/>
        <end position="4492"/>
    </location>
</feature>
<proteinExistence type="predicted"/>
<feature type="compositionally biased region" description="Basic residues" evidence="3">
    <location>
        <begin position="2888"/>
        <end position="2902"/>
    </location>
</feature>
<evidence type="ECO:0000256" key="1">
    <source>
        <dbReference type="PROSITE-ProRule" id="PRU00042"/>
    </source>
</evidence>
<feature type="compositionally biased region" description="Basic and acidic residues" evidence="3">
    <location>
        <begin position="4076"/>
        <end position="4086"/>
    </location>
</feature>
<keyword evidence="1" id="KW-0479">Metal-binding</keyword>
<evidence type="ECO:0000313" key="6">
    <source>
        <dbReference type="Proteomes" id="UP001152888"/>
    </source>
</evidence>
<feature type="region of interest" description="Disordered" evidence="3">
    <location>
        <begin position="902"/>
        <end position="927"/>
    </location>
</feature>
<dbReference type="Proteomes" id="UP001152888">
    <property type="component" value="Unassembled WGS sequence"/>
</dbReference>
<feature type="compositionally biased region" description="Basic and acidic residues" evidence="3">
    <location>
        <begin position="2915"/>
        <end position="2929"/>
    </location>
</feature>
<feature type="compositionally biased region" description="Basic residues" evidence="3">
    <location>
        <begin position="3068"/>
        <end position="3079"/>
    </location>
</feature>
<feature type="region of interest" description="Disordered" evidence="3">
    <location>
        <begin position="2778"/>
        <end position="2799"/>
    </location>
</feature>
<feature type="compositionally biased region" description="Polar residues" evidence="3">
    <location>
        <begin position="1208"/>
        <end position="1253"/>
    </location>
</feature>
<feature type="region of interest" description="Disordered" evidence="3">
    <location>
        <begin position="1448"/>
        <end position="1547"/>
    </location>
</feature>
<evidence type="ECO:0000313" key="5">
    <source>
        <dbReference type="EMBL" id="CAH1954133.1"/>
    </source>
</evidence>
<comment type="caution">
    <text evidence="5">The sequence shown here is derived from an EMBL/GenBank/DDBJ whole genome shotgun (WGS) entry which is preliminary data.</text>
</comment>
<gene>
    <name evidence="5" type="ORF">ACAOBT_LOCUS378</name>
</gene>
<feature type="region of interest" description="Disordered" evidence="3">
    <location>
        <begin position="3695"/>
        <end position="3741"/>
    </location>
</feature>
<feature type="compositionally biased region" description="Low complexity" evidence="3">
    <location>
        <begin position="1317"/>
        <end position="1332"/>
    </location>
</feature>
<dbReference type="InterPro" id="IPR013087">
    <property type="entry name" value="Znf_C2H2_type"/>
</dbReference>
<feature type="compositionally biased region" description="Basic and acidic residues" evidence="3">
    <location>
        <begin position="3931"/>
        <end position="3943"/>
    </location>
</feature>
<feature type="compositionally biased region" description="Basic and acidic residues" evidence="3">
    <location>
        <begin position="1336"/>
        <end position="1349"/>
    </location>
</feature>
<feature type="compositionally biased region" description="Basic and acidic residues" evidence="3">
    <location>
        <begin position="4310"/>
        <end position="4325"/>
    </location>
</feature>
<feature type="compositionally biased region" description="Basic residues" evidence="3">
    <location>
        <begin position="3266"/>
        <end position="3275"/>
    </location>
</feature>
<feature type="compositionally biased region" description="Basic residues" evidence="3">
    <location>
        <begin position="1452"/>
        <end position="1462"/>
    </location>
</feature>
<feature type="compositionally biased region" description="Polar residues" evidence="3">
    <location>
        <begin position="1530"/>
        <end position="1544"/>
    </location>
</feature>